<dbReference type="Pfam" id="PF12821">
    <property type="entry name" value="ThrE_2"/>
    <property type="match status" value="1"/>
</dbReference>
<proteinExistence type="inferred from homology"/>
<dbReference type="GO" id="GO:0022857">
    <property type="term" value="F:transmembrane transporter activity"/>
    <property type="evidence" value="ECO:0007669"/>
    <property type="project" value="InterPro"/>
</dbReference>
<dbReference type="InterPro" id="IPR024528">
    <property type="entry name" value="ThrE_2"/>
</dbReference>
<feature type="transmembrane region" description="Helical" evidence="7">
    <location>
        <begin position="129"/>
        <end position="148"/>
    </location>
</feature>
<dbReference type="RefSeq" id="WP_211283375.1">
    <property type="nucleotide sequence ID" value="NZ_PDJC01000001.1"/>
</dbReference>
<feature type="transmembrane region" description="Helical" evidence="7">
    <location>
        <begin position="400"/>
        <end position="417"/>
    </location>
</feature>
<dbReference type="InterPro" id="IPR010619">
    <property type="entry name" value="ThrE-like_N"/>
</dbReference>
<evidence type="ECO:0000256" key="5">
    <source>
        <dbReference type="ARBA" id="ARBA00023136"/>
    </source>
</evidence>
<evidence type="ECO:0000313" key="10">
    <source>
        <dbReference type="EMBL" id="PFG18020.1"/>
    </source>
</evidence>
<protein>
    <submittedName>
        <fullName evidence="10">Uncharacterized membrane protein YjjP (DUF1212 family)</fullName>
    </submittedName>
</protein>
<dbReference type="AlphaFoldDB" id="A0A2A9CWL1"/>
<keyword evidence="2" id="KW-1003">Cell membrane</keyword>
<dbReference type="InterPro" id="IPR050539">
    <property type="entry name" value="ThrE_Dicarb/AminoAcid_Exp"/>
</dbReference>
<keyword evidence="5 7" id="KW-0472">Membrane</keyword>
<comment type="similarity">
    <text evidence="6">Belongs to the ThrE exporter (TC 2.A.79) family.</text>
</comment>
<feature type="transmembrane region" description="Helical" evidence="7">
    <location>
        <begin position="369"/>
        <end position="388"/>
    </location>
</feature>
<organism evidence="10 11">
    <name type="scientific">Propionicimonas paludicola</name>
    <dbReference type="NCBI Taxonomy" id="185243"/>
    <lineage>
        <taxon>Bacteria</taxon>
        <taxon>Bacillati</taxon>
        <taxon>Actinomycetota</taxon>
        <taxon>Actinomycetes</taxon>
        <taxon>Propionibacteriales</taxon>
        <taxon>Nocardioidaceae</taxon>
        <taxon>Propionicimonas</taxon>
    </lineage>
</organism>
<dbReference type="PANTHER" id="PTHR34390">
    <property type="entry name" value="UPF0442 PROTEIN YJJB-RELATED"/>
    <property type="match status" value="1"/>
</dbReference>
<feature type="domain" description="Threonine/serine exporter-like N-terminal" evidence="8">
    <location>
        <begin position="27"/>
        <end position="270"/>
    </location>
</feature>
<keyword evidence="3 7" id="KW-0812">Transmembrane</keyword>
<comment type="subcellular location">
    <subcellularLocation>
        <location evidence="1">Cell membrane</location>
        <topology evidence="1">Multi-pass membrane protein</topology>
    </subcellularLocation>
</comment>
<name>A0A2A9CWL1_9ACTN</name>
<gene>
    <name evidence="10" type="ORF">ATK74_2600</name>
</gene>
<keyword evidence="4 7" id="KW-1133">Transmembrane helix</keyword>
<feature type="transmembrane region" description="Helical" evidence="7">
    <location>
        <begin position="182"/>
        <end position="202"/>
    </location>
</feature>
<feature type="transmembrane region" description="Helical" evidence="7">
    <location>
        <begin position="214"/>
        <end position="238"/>
    </location>
</feature>
<evidence type="ECO:0000256" key="4">
    <source>
        <dbReference type="ARBA" id="ARBA00022989"/>
    </source>
</evidence>
<feature type="transmembrane region" description="Helical" evidence="7">
    <location>
        <begin position="311"/>
        <end position="333"/>
    </location>
</feature>
<dbReference type="GO" id="GO:0015744">
    <property type="term" value="P:succinate transport"/>
    <property type="evidence" value="ECO:0007669"/>
    <property type="project" value="TreeGrafter"/>
</dbReference>
<dbReference type="Pfam" id="PF06738">
    <property type="entry name" value="ThrE"/>
    <property type="match status" value="1"/>
</dbReference>
<evidence type="ECO:0000313" key="11">
    <source>
        <dbReference type="Proteomes" id="UP000226079"/>
    </source>
</evidence>
<comment type="caution">
    <text evidence="10">The sequence shown here is derived from an EMBL/GenBank/DDBJ whole genome shotgun (WGS) entry which is preliminary data.</text>
</comment>
<feature type="domain" description="Threonine/Serine exporter ThrE" evidence="9">
    <location>
        <begin position="294"/>
        <end position="415"/>
    </location>
</feature>
<sequence>MSSDGFFDEHEHEDALEPRHLIRRSNVVLRAGIMMLGAGTSGLRVREVMRSVAGTVGLRQLQAQITYTDITLTVRRRSTFRTQVGEVAAPGVNAHRIAMLKEFGEHLPERATVAEVDAQLDQIEHTPKLYPSWVLIPLVAIACASITVLGHGSWREVLAVLPASALAYWLHRALTGHQLNHLAVVLTSAAVATGLYVGFSRLLDLALGGPSSRFAAGLICAAIFLIPGFPLVTAGLDLARIDLLAGIPRLTYAALVLLSITIGVWLVASLSGANPDPVPPIDGHPVLLWLAVLAASFFAVFGWATMFNTPIWMAVASGVIAMLGNVPRLILIGFGVKEYVATFLGCFLMGLLCALAGKLFDMEKIIMTVPTLLVSIPGAAALRTLLYFDQSNVVLAMQNGVATVLAVIAMVAGLAGARMLTDPEWAFTGATPPDAPLGRITRLFVR</sequence>
<evidence type="ECO:0000256" key="2">
    <source>
        <dbReference type="ARBA" id="ARBA00022475"/>
    </source>
</evidence>
<evidence type="ECO:0000256" key="3">
    <source>
        <dbReference type="ARBA" id="ARBA00022692"/>
    </source>
</evidence>
<dbReference type="PANTHER" id="PTHR34390:SF2">
    <property type="entry name" value="SUCCINATE TRANSPORTER SUBUNIT YJJP-RELATED"/>
    <property type="match status" value="1"/>
</dbReference>
<evidence type="ECO:0000259" key="9">
    <source>
        <dbReference type="Pfam" id="PF12821"/>
    </source>
</evidence>
<evidence type="ECO:0000256" key="6">
    <source>
        <dbReference type="ARBA" id="ARBA00034125"/>
    </source>
</evidence>
<evidence type="ECO:0000259" key="8">
    <source>
        <dbReference type="Pfam" id="PF06738"/>
    </source>
</evidence>
<dbReference type="Proteomes" id="UP000226079">
    <property type="component" value="Unassembled WGS sequence"/>
</dbReference>
<evidence type="ECO:0000256" key="7">
    <source>
        <dbReference type="SAM" id="Phobius"/>
    </source>
</evidence>
<dbReference type="EMBL" id="PDJC01000001">
    <property type="protein sequence ID" value="PFG18020.1"/>
    <property type="molecule type" value="Genomic_DNA"/>
</dbReference>
<feature type="transmembrane region" description="Helical" evidence="7">
    <location>
        <begin position="286"/>
        <end position="304"/>
    </location>
</feature>
<keyword evidence="11" id="KW-1185">Reference proteome</keyword>
<dbReference type="GO" id="GO:0005886">
    <property type="term" value="C:plasma membrane"/>
    <property type="evidence" value="ECO:0007669"/>
    <property type="project" value="UniProtKB-SubCell"/>
</dbReference>
<reference evidence="10 11" key="1">
    <citation type="submission" date="2017-10" db="EMBL/GenBank/DDBJ databases">
        <title>Sequencing the genomes of 1000 actinobacteria strains.</title>
        <authorList>
            <person name="Klenk H.-P."/>
        </authorList>
    </citation>
    <scope>NUCLEOTIDE SEQUENCE [LARGE SCALE GENOMIC DNA]</scope>
    <source>
        <strain evidence="10 11">DSM 15597</strain>
    </source>
</reference>
<evidence type="ECO:0000256" key="1">
    <source>
        <dbReference type="ARBA" id="ARBA00004651"/>
    </source>
</evidence>
<accession>A0A2A9CWL1</accession>
<feature type="transmembrane region" description="Helical" evidence="7">
    <location>
        <begin position="339"/>
        <end position="357"/>
    </location>
</feature>
<feature type="transmembrane region" description="Helical" evidence="7">
    <location>
        <begin position="250"/>
        <end position="274"/>
    </location>
</feature>